<name>A0ACB6R9N5_9PLEO</name>
<gene>
    <name evidence="1" type="ORF">BDR25DRAFT_382014</name>
</gene>
<sequence>MPSQSPTSDVTSSTGDTAFYSARSCAASTPIDKRPIRMVTSPGNRAAYLAAEAVPLVTPASLATVYMAMNAAGQTTFLQVASGGAMTNRPLTALNPAAAPFKPGHLQSSSPDHSFTTSTAAPALTTTNYPATPIQPAKYHNPTPRSAFVRTKRLDQGPEPSVADVYPEDYYRSPGNVQFGPRDCSAQIRANLPSSPPASWDWRYQMEEDPGAKYGISIGGLGYGTDWFAGAGTVVQ</sequence>
<evidence type="ECO:0000313" key="2">
    <source>
        <dbReference type="Proteomes" id="UP000799755"/>
    </source>
</evidence>
<dbReference type="Proteomes" id="UP000799755">
    <property type="component" value="Unassembled WGS sequence"/>
</dbReference>
<protein>
    <submittedName>
        <fullName evidence="1">Uncharacterized protein</fullName>
    </submittedName>
</protein>
<dbReference type="EMBL" id="MU003496">
    <property type="protein sequence ID" value="KAF2475176.1"/>
    <property type="molecule type" value="Genomic_DNA"/>
</dbReference>
<proteinExistence type="predicted"/>
<accession>A0ACB6R9N5</accession>
<comment type="caution">
    <text evidence="1">The sequence shown here is derived from an EMBL/GenBank/DDBJ whole genome shotgun (WGS) entry which is preliminary data.</text>
</comment>
<organism evidence="1 2">
    <name type="scientific">Lindgomyces ingoldianus</name>
    <dbReference type="NCBI Taxonomy" id="673940"/>
    <lineage>
        <taxon>Eukaryota</taxon>
        <taxon>Fungi</taxon>
        <taxon>Dikarya</taxon>
        <taxon>Ascomycota</taxon>
        <taxon>Pezizomycotina</taxon>
        <taxon>Dothideomycetes</taxon>
        <taxon>Pleosporomycetidae</taxon>
        <taxon>Pleosporales</taxon>
        <taxon>Lindgomycetaceae</taxon>
        <taxon>Lindgomyces</taxon>
    </lineage>
</organism>
<keyword evidence="2" id="KW-1185">Reference proteome</keyword>
<reference evidence="1" key="1">
    <citation type="journal article" date="2020" name="Stud. Mycol.">
        <title>101 Dothideomycetes genomes: a test case for predicting lifestyles and emergence of pathogens.</title>
        <authorList>
            <person name="Haridas S."/>
            <person name="Albert R."/>
            <person name="Binder M."/>
            <person name="Bloem J."/>
            <person name="Labutti K."/>
            <person name="Salamov A."/>
            <person name="Andreopoulos B."/>
            <person name="Baker S."/>
            <person name="Barry K."/>
            <person name="Bills G."/>
            <person name="Bluhm B."/>
            <person name="Cannon C."/>
            <person name="Castanera R."/>
            <person name="Culley D."/>
            <person name="Daum C."/>
            <person name="Ezra D."/>
            <person name="Gonzalez J."/>
            <person name="Henrissat B."/>
            <person name="Kuo A."/>
            <person name="Liang C."/>
            <person name="Lipzen A."/>
            <person name="Lutzoni F."/>
            <person name="Magnuson J."/>
            <person name="Mondo S."/>
            <person name="Nolan M."/>
            <person name="Ohm R."/>
            <person name="Pangilinan J."/>
            <person name="Park H.-J."/>
            <person name="Ramirez L."/>
            <person name="Alfaro M."/>
            <person name="Sun H."/>
            <person name="Tritt A."/>
            <person name="Yoshinaga Y."/>
            <person name="Zwiers L.-H."/>
            <person name="Turgeon B."/>
            <person name="Goodwin S."/>
            <person name="Spatafora J."/>
            <person name="Crous P."/>
            <person name="Grigoriev I."/>
        </authorList>
    </citation>
    <scope>NUCLEOTIDE SEQUENCE</scope>
    <source>
        <strain evidence="1">ATCC 200398</strain>
    </source>
</reference>
<evidence type="ECO:0000313" key="1">
    <source>
        <dbReference type="EMBL" id="KAF2475176.1"/>
    </source>
</evidence>